<proteinExistence type="predicted"/>
<comment type="caution">
    <text evidence="2">The sequence shown here is derived from an EMBL/GenBank/DDBJ whole genome shotgun (WGS) entry which is preliminary data.</text>
</comment>
<reference evidence="2" key="2">
    <citation type="submission" date="2020-09" db="EMBL/GenBank/DDBJ databases">
        <authorList>
            <person name="Sun Q."/>
            <person name="Sedlacek I."/>
        </authorList>
    </citation>
    <scope>NUCLEOTIDE SEQUENCE</scope>
    <source>
        <strain evidence="2">CCM 8433</strain>
    </source>
</reference>
<name>A0A917N462_9ENTE</name>
<protein>
    <submittedName>
        <fullName evidence="2">Uncharacterized protein</fullName>
    </submittedName>
</protein>
<dbReference type="AlphaFoldDB" id="A0A917N462"/>
<sequence>MQKKPDKNNYSLLNSAVLLVLLYIPVILLSKNLYSVVSIYVILISIFLIRINRKTIIKNINTFFIERKNIKNLEYYRITDDNKVIDLEKRKHTFSLFSDMTMGTFLILAVNLMAIDSLIQHFLGESSVLKLVTAIVISIIVLICYGGIIAGIVYKYTTTVYVAIPMISAIVYFSFLDPLVSFFPDFARFAGYLLTTIILYFILTYTFPAHVLRNLNSKTVLISSFTTILTAFLSQILQFFFASYVQNKHYLLTLDAVRNTTNVSNSLKSIIIDNPDLINIINHFLLKETSSLLTSMTSLIVTALTISYIIGALIINRKIRKNNLKATFVYRTLIRNEQPSYSDLITCSFYGGEEYENLLLNNDVTLKIILENEVDIEIPDISRKTRLVAWWKRNSIIYSTLQDIRQIFEK</sequence>
<gene>
    <name evidence="2" type="ORF">GCM10011482_07750</name>
</gene>
<dbReference type="EMBL" id="BMDT01000002">
    <property type="protein sequence ID" value="GGI65121.1"/>
    <property type="molecule type" value="Genomic_DNA"/>
</dbReference>
<feature type="transmembrane region" description="Helical" evidence="1">
    <location>
        <begin position="12"/>
        <end position="28"/>
    </location>
</feature>
<dbReference type="RefSeq" id="WP_188366960.1">
    <property type="nucleotide sequence ID" value="NZ_BMDT01000002.1"/>
</dbReference>
<reference evidence="2" key="1">
    <citation type="journal article" date="2014" name="Int. J. Syst. Evol. Microbiol.">
        <title>Complete genome sequence of Corynebacterium casei LMG S-19264T (=DSM 44701T), isolated from a smear-ripened cheese.</title>
        <authorList>
            <consortium name="US DOE Joint Genome Institute (JGI-PGF)"/>
            <person name="Walter F."/>
            <person name="Albersmeier A."/>
            <person name="Kalinowski J."/>
            <person name="Ruckert C."/>
        </authorList>
    </citation>
    <scope>NUCLEOTIDE SEQUENCE</scope>
    <source>
        <strain evidence="2">CCM 8433</strain>
    </source>
</reference>
<keyword evidence="1" id="KW-1133">Transmembrane helix</keyword>
<feature type="transmembrane region" description="Helical" evidence="1">
    <location>
        <begin position="189"/>
        <end position="207"/>
    </location>
</feature>
<feature type="transmembrane region" description="Helical" evidence="1">
    <location>
        <begin position="131"/>
        <end position="153"/>
    </location>
</feature>
<organism evidence="2 3">
    <name type="scientific">Enterococcus alcedinis</name>
    <dbReference type="NCBI Taxonomy" id="1274384"/>
    <lineage>
        <taxon>Bacteria</taxon>
        <taxon>Bacillati</taxon>
        <taxon>Bacillota</taxon>
        <taxon>Bacilli</taxon>
        <taxon>Lactobacillales</taxon>
        <taxon>Enterococcaceae</taxon>
        <taxon>Enterococcus</taxon>
    </lineage>
</organism>
<feature type="transmembrane region" description="Helical" evidence="1">
    <location>
        <begin position="96"/>
        <end position="119"/>
    </location>
</feature>
<feature type="transmembrane region" description="Helical" evidence="1">
    <location>
        <begin position="34"/>
        <end position="51"/>
    </location>
</feature>
<evidence type="ECO:0000313" key="2">
    <source>
        <dbReference type="EMBL" id="GGI65121.1"/>
    </source>
</evidence>
<feature type="transmembrane region" description="Helical" evidence="1">
    <location>
        <begin position="292"/>
        <end position="315"/>
    </location>
</feature>
<keyword evidence="3" id="KW-1185">Reference proteome</keyword>
<keyword evidence="1" id="KW-0472">Membrane</keyword>
<accession>A0A917N462</accession>
<dbReference type="Proteomes" id="UP000622610">
    <property type="component" value="Unassembled WGS sequence"/>
</dbReference>
<feature type="transmembrane region" description="Helical" evidence="1">
    <location>
        <begin position="219"/>
        <end position="241"/>
    </location>
</feature>
<evidence type="ECO:0000256" key="1">
    <source>
        <dbReference type="SAM" id="Phobius"/>
    </source>
</evidence>
<keyword evidence="1" id="KW-0812">Transmembrane</keyword>
<evidence type="ECO:0000313" key="3">
    <source>
        <dbReference type="Proteomes" id="UP000622610"/>
    </source>
</evidence>
<feature type="transmembrane region" description="Helical" evidence="1">
    <location>
        <begin position="160"/>
        <end position="183"/>
    </location>
</feature>